<keyword evidence="2" id="KW-1185">Reference proteome</keyword>
<accession>A0ABS9FDZ0</accession>
<reference evidence="1 2" key="1">
    <citation type="submission" date="2019-11" db="EMBL/GenBank/DDBJ databases">
        <title>Epiphytic Pseudomonas syringae from cherry orchards.</title>
        <authorList>
            <person name="Hulin M.T."/>
        </authorList>
    </citation>
    <scope>NUCLEOTIDE SEQUENCE [LARGE SCALE GENOMIC DNA]</scope>
    <source>
        <strain evidence="1 2">PA-6-5B</strain>
    </source>
</reference>
<dbReference type="EMBL" id="WKED01000055">
    <property type="protein sequence ID" value="MCF5109700.1"/>
    <property type="molecule type" value="Genomic_DNA"/>
</dbReference>
<gene>
    <name evidence="1" type="ORF">GIW56_22990</name>
</gene>
<sequence length="204" mass="22818">MATRTERDIVLHYTNHWFTHSEWSVERFAHDLLAPALVEAKMLERELEQTDGDAWARERKAWAVRVGRIFNGTSPFPLEWKMVWLGVLPSEYVAQVRRDCLQLFGVLDINLPRSSPGKPSATPSNLARVFKEFSEFVAAATPAHDGRYCTNDDPGDVDVMLQEGFDVIGAVMTELLALAAGTGRSVPMLQMLIAGRCQEAEQGE</sequence>
<evidence type="ECO:0000313" key="1">
    <source>
        <dbReference type="EMBL" id="MCF5109700.1"/>
    </source>
</evidence>
<protein>
    <recommendedName>
        <fullName evidence="3">CdiI immunity protein domain-containing protein</fullName>
    </recommendedName>
</protein>
<evidence type="ECO:0008006" key="3">
    <source>
        <dbReference type="Google" id="ProtNLM"/>
    </source>
</evidence>
<dbReference type="RefSeq" id="WP_236310154.1">
    <property type="nucleotide sequence ID" value="NZ_WKED01000055.1"/>
</dbReference>
<dbReference type="Proteomes" id="UP000814003">
    <property type="component" value="Unassembled WGS sequence"/>
</dbReference>
<organism evidence="1 2">
    <name type="scientific">Pseudomonas gessardii</name>
    <dbReference type="NCBI Taxonomy" id="78544"/>
    <lineage>
        <taxon>Bacteria</taxon>
        <taxon>Pseudomonadati</taxon>
        <taxon>Pseudomonadota</taxon>
        <taxon>Gammaproteobacteria</taxon>
        <taxon>Pseudomonadales</taxon>
        <taxon>Pseudomonadaceae</taxon>
        <taxon>Pseudomonas</taxon>
    </lineage>
</organism>
<name>A0ABS9FDZ0_9PSED</name>
<comment type="caution">
    <text evidence="1">The sequence shown here is derived from an EMBL/GenBank/DDBJ whole genome shotgun (WGS) entry which is preliminary data.</text>
</comment>
<proteinExistence type="predicted"/>
<evidence type="ECO:0000313" key="2">
    <source>
        <dbReference type="Proteomes" id="UP000814003"/>
    </source>
</evidence>